<dbReference type="PANTHER" id="PTHR43201:SF30">
    <property type="entry name" value="AMP-DEPENDENT SYNTHETASE_LIGASE DOMAIN-CONTAINING PROTEIN"/>
    <property type="match status" value="1"/>
</dbReference>
<gene>
    <name evidence="2" type="ORF">CYY_006183</name>
</gene>
<dbReference type="InterPro" id="IPR000873">
    <property type="entry name" value="AMP-dep_synth/lig_dom"/>
</dbReference>
<evidence type="ECO:0000259" key="1">
    <source>
        <dbReference type="Pfam" id="PF00501"/>
    </source>
</evidence>
<proteinExistence type="predicted"/>
<dbReference type="SUPFAM" id="SSF56801">
    <property type="entry name" value="Acetyl-CoA synthetase-like"/>
    <property type="match status" value="1"/>
</dbReference>
<sequence>MLARSQIEKVFLRYYTTSTFAQKAKFKVGAEETIGSKLDSLVSKFGYSNAISIPDSDNFTLNYIDLNRNVKGLASGFVEGNNKVSDVVLTNVPQGLEHVIINLASSSAGLQFASVNPEFTFEQIGPVLKSSNAKTLIIGDNNQRVMVDEAIEYFPELQSIYNCEYFKDNRFPSLKHIVSTGRSQQPGISLIRDINIDTNLLKKRDIKSSQLANIAQLSDGKFIGYTQNQLLNAAESLAEFLNIKPNERLSLFVPLFQGNAFVLHFAHLISGAMTALCVESNSTNILNSITQDKCTSLYVSQKSLDDLVNSSEFSKADLSSLKKLYIEGDANPSSIKLLQDKTKCSVSIIHFVPNVPGQLSGVVFDTSSVGRVLPGVEVKIVDQKGNTVQQGTSGKVLTKGHHLNNNVSGEWLDTTITATMNKDGTIQL</sequence>
<dbReference type="EMBL" id="AJWJ01000274">
    <property type="protein sequence ID" value="KAF2072496.1"/>
    <property type="molecule type" value="Genomic_DNA"/>
</dbReference>
<reference evidence="2" key="1">
    <citation type="submission" date="2020-01" db="EMBL/GenBank/DDBJ databases">
        <title>Development of genomics and gene disruption for Polysphondylium violaceum indicates a role for the polyketide synthase stlB in stalk morphogenesis.</title>
        <authorList>
            <person name="Narita B."/>
            <person name="Kawabe Y."/>
            <person name="Kin K."/>
            <person name="Saito T."/>
            <person name="Gibbs R."/>
            <person name="Kuspa A."/>
            <person name="Muzny D."/>
            <person name="Queller D."/>
            <person name="Richards S."/>
            <person name="Strassman J."/>
            <person name="Sucgang R."/>
            <person name="Worley K."/>
            <person name="Schaap P."/>
        </authorList>
    </citation>
    <scope>NUCLEOTIDE SEQUENCE</scope>
    <source>
        <strain evidence="2">QSvi11</strain>
    </source>
</reference>
<comment type="caution">
    <text evidence="2">The sequence shown here is derived from an EMBL/GenBank/DDBJ whole genome shotgun (WGS) entry which is preliminary data.</text>
</comment>
<accession>A0A8J4URN6</accession>
<evidence type="ECO:0000313" key="2">
    <source>
        <dbReference type="EMBL" id="KAF2072496.1"/>
    </source>
</evidence>
<dbReference type="Pfam" id="PF00501">
    <property type="entry name" value="AMP-binding"/>
    <property type="match status" value="1"/>
</dbReference>
<dbReference type="Gene3D" id="3.40.50.12780">
    <property type="entry name" value="N-terminal domain of ligase-like"/>
    <property type="match status" value="1"/>
</dbReference>
<dbReference type="OrthoDB" id="10253115at2759"/>
<dbReference type="GO" id="GO:0031956">
    <property type="term" value="F:medium-chain fatty acid-CoA ligase activity"/>
    <property type="evidence" value="ECO:0007669"/>
    <property type="project" value="TreeGrafter"/>
</dbReference>
<organism evidence="2 3">
    <name type="scientific">Polysphondylium violaceum</name>
    <dbReference type="NCBI Taxonomy" id="133409"/>
    <lineage>
        <taxon>Eukaryota</taxon>
        <taxon>Amoebozoa</taxon>
        <taxon>Evosea</taxon>
        <taxon>Eumycetozoa</taxon>
        <taxon>Dictyostelia</taxon>
        <taxon>Dictyosteliales</taxon>
        <taxon>Dictyosteliaceae</taxon>
        <taxon>Polysphondylium</taxon>
    </lineage>
</organism>
<keyword evidence="3" id="KW-1185">Reference proteome</keyword>
<dbReference type="AlphaFoldDB" id="A0A8J4URN6"/>
<dbReference type="GO" id="GO:0006631">
    <property type="term" value="P:fatty acid metabolic process"/>
    <property type="evidence" value="ECO:0007669"/>
    <property type="project" value="TreeGrafter"/>
</dbReference>
<protein>
    <recommendedName>
        <fullName evidence="1">AMP-dependent synthetase/ligase domain-containing protein</fullName>
    </recommendedName>
</protein>
<dbReference type="PANTHER" id="PTHR43201">
    <property type="entry name" value="ACYL-COA SYNTHETASE"/>
    <property type="match status" value="1"/>
</dbReference>
<name>A0A8J4URN6_9MYCE</name>
<dbReference type="Proteomes" id="UP000695562">
    <property type="component" value="Unassembled WGS sequence"/>
</dbReference>
<feature type="domain" description="AMP-dependent synthetase/ligase" evidence="1">
    <location>
        <begin position="55"/>
        <end position="403"/>
    </location>
</feature>
<dbReference type="InterPro" id="IPR042099">
    <property type="entry name" value="ANL_N_sf"/>
</dbReference>
<evidence type="ECO:0000313" key="3">
    <source>
        <dbReference type="Proteomes" id="UP000695562"/>
    </source>
</evidence>